<dbReference type="InterPro" id="IPR055348">
    <property type="entry name" value="DctQ"/>
</dbReference>
<feature type="transmembrane region" description="Helical" evidence="9">
    <location>
        <begin position="134"/>
        <end position="151"/>
    </location>
</feature>
<dbReference type="AlphaFoldDB" id="A0A1Y6BHG2"/>
<comment type="subcellular location">
    <subcellularLocation>
        <location evidence="1 9">Cell inner membrane</location>
        <topology evidence="1 9">Multi-pass membrane protein</topology>
    </subcellularLocation>
</comment>
<evidence type="ECO:0000256" key="6">
    <source>
        <dbReference type="ARBA" id="ARBA00022989"/>
    </source>
</evidence>
<evidence type="ECO:0000256" key="3">
    <source>
        <dbReference type="ARBA" id="ARBA00022475"/>
    </source>
</evidence>
<protein>
    <recommendedName>
        <fullName evidence="9">TRAP transporter small permease protein</fullName>
    </recommendedName>
</protein>
<evidence type="ECO:0000256" key="1">
    <source>
        <dbReference type="ARBA" id="ARBA00004429"/>
    </source>
</evidence>
<dbReference type="InterPro" id="IPR007387">
    <property type="entry name" value="TRAP_DctQ"/>
</dbReference>
<dbReference type="RefSeq" id="WP_085275603.1">
    <property type="nucleotide sequence ID" value="NZ_FXAG01000005.1"/>
</dbReference>
<organism evidence="11 12">
    <name type="scientific">Pseudogulbenkiania subflava DSM 22618</name>
    <dbReference type="NCBI Taxonomy" id="1123014"/>
    <lineage>
        <taxon>Bacteria</taxon>
        <taxon>Pseudomonadati</taxon>
        <taxon>Pseudomonadota</taxon>
        <taxon>Betaproteobacteria</taxon>
        <taxon>Neisseriales</taxon>
        <taxon>Chromobacteriaceae</taxon>
        <taxon>Pseudogulbenkiania</taxon>
    </lineage>
</organism>
<comment type="function">
    <text evidence="9">Part of the tripartite ATP-independent periplasmic (TRAP) transport system.</text>
</comment>
<keyword evidence="4 9" id="KW-0997">Cell inner membrane</keyword>
<evidence type="ECO:0000256" key="4">
    <source>
        <dbReference type="ARBA" id="ARBA00022519"/>
    </source>
</evidence>
<evidence type="ECO:0000259" key="10">
    <source>
        <dbReference type="Pfam" id="PF04290"/>
    </source>
</evidence>
<sequence>MHSLLALSRLIDGITARIGRSASWIVLVVVLISAGNAVIRKLFNVSSNAFLEIQWYLFSAMFLLAAAYTLQRNEHIRIDLLAGRLSKRGQAVLDIVCTVLFLLPMTAIIAWYGWPIFMDALRSGEMSSDPGGLIRWPVLMLIPIGFTLLLLQGVSEIIKRVGFLQGLAPDPTEQTLDPHKEEHV</sequence>
<evidence type="ECO:0000256" key="7">
    <source>
        <dbReference type="ARBA" id="ARBA00023136"/>
    </source>
</evidence>
<dbReference type="PANTHER" id="PTHR35011:SF4">
    <property type="entry name" value="SLL1102 PROTEIN"/>
    <property type="match status" value="1"/>
</dbReference>
<accession>A0A1Y6BHG2</accession>
<dbReference type="Pfam" id="PF04290">
    <property type="entry name" value="DctQ"/>
    <property type="match status" value="1"/>
</dbReference>
<keyword evidence="12" id="KW-1185">Reference proteome</keyword>
<evidence type="ECO:0000256" key="8">
    <source>
        <dbReference type="ARBA" id="ARBA00038436"/>
    </source>
</evidence>
<dbReference type="EMBL" id="FXAG01000005">
    <property type="protein sequence ID" value="SMF10330.1"/>
    <property type="molecule type" value="Genomic_DNA"/>
</dbReference>
<feature type="domain" description="Tripartite ATP-independent periplasmic transporters DctQ component" evidence="10">
    <location>
        <begin position="30"/>
        <end position="160"/>
    </location>
</feature>
<comment type="similarity">
    <text evidence="8 9">Belongs to the TRAP transporter small permease family.</text>
</comment>
<evidence type="ECO:0000256" key="2">
    <source>
        <dbReference type="ARBA" id="ARBA00022448"/>
    </source>
</evidence>
<dbReference type="Proteomes" id="UP000192920">
    <property type="component" value="Unassembled WGS sequence"/>
</dbReference>
<reference evidence="12" key="1">
    <citation type="submission" date="2017-04" db="EMBL/GenBank/DDBJ databases">
        <authorList>
            <person name="Varghese N."/>
            <person name="Submissions S."/>
        </authorList>
    </citation>
    <scope>NUCLEOTIDE SEQUENCE [LARGE SCALE GENOMIC DNA]</scope>
    <source>
        <strain evidence="12">DSM 22618</strain>
    </source>
</reference>
<keyword evidence="5 9" id="KW-0812">Transmembrane</keyword>
<proteinExistence type="inferred from homology"/>
<dbReference type="GO" id="GO:0005886">
    <property type="term" value="C:plasma membrane"/>
    <property type="evidence" value="ECO:0007669"/>
    <property type="project" value="UniProtKB-SubCell"/>
</dbReference>
<keyword evidence="2 9" id="KW-0813">Transport</keyword>
<evidence type="ECO:0000313" key="11">
    <source>
        <dbReference type="EMBL" id="SMF10330.1"/>
    </source>
</evidence>
<feature type="transmembrane region" description="Helical" evidence="9">
    <location>
        <begin position="53"/>
        <end position="70"/>
    </location>
</feature>
<evidence type="ECO:0000256" key="5">
    <source>
        <dbReference type="ARBA" id="ARBA00022692"/>
    </source>
</evidence>
<keyword evidence="7 9" id="KW-0472">Membrane</keyword>
<keyword evidence="3" id="KW-1003">Cell membrane</keyword>
<dbReference type="PANTHER" id="PTHR35011">
    <property type="entry name" value="2,3-DIKETO-L-GULONATE TRAP TRANSPORTER SMALL PERMEASE PROTEIN YIAM"/>
    <property type="match status" value="1"/>
</dbReference>
<evidence type="ECO:0000256" key="9">
    <source>
        <dbReference type="RuleBase" id="RU369079"/>
    </source>
</evidence>
<feature type="transmembrane region" description="Helical" evidence="9">
    <location>
        <begin position="21"/>
        <end position="39"/>
    </location>
</feature>
<keyword evidence="6 9" id="KW-1133">Transmembrane helix</keyword>
<name>A0A1Y6BHG2_9NEIS</name>
<feature type="transmembrane region" description="Helical" evidence="9">
    <location>
        <begin position="91"/>
        <end position="114"/>
    </location>
</feature>
<evidence type="ECO:0000313" key="12">
    <source>
        <dbReference type="Proteomes" id="UP000192920"/>
    </source>
</evidence>
<dbReference type="GO" id="GO:0022857">
    <property type="term" value="F:transmembrane transporter activity"/>
    <property type="evidence" value="ECO:0007669"/>
    <property type="project" value="UniProtKB-UniRule"/>
</dbReference>
<dbReference type="STRING" id="1123014.SAMN02745746_01284"/>
<gene>
    <name evidence="11" type="ORF">SAMN02745746_01284</name>
</gene>
<comment type="subunit">
    <text evidence="9">The complex comprises the extracytoplasmic solute receptor protein and the two transmembrane proteins.</text>
</comment>